<proteinExistence type="predicted"/>
<comment type="caution">
    <text evidence="5">The sequence shown here is derived from an EMBL/GenBank/DDBJ whole genome shotgun (WGS) entry which is preliminary data.</text>
</comment>
<dbReference type="EMBL" id="BMMQ01000013">
    <property type="protein sequence ID" value="GGO67429.1"/>
    <property type="molecule type" value="Genomic_DNA"/>
</dbReference>
<gene>
    <name evidence="5" type="ORF">GCM10010910_29180</name>
</gene>
<dbReference type="PANTHER" id="PTHR31157:SF1">
    <property type="entry name" value="SCP DOMAIN-CONTAINING PROTEIN"/>
    <property type="match status" value="1"/>
</dbReference>
<protein>
    <recommendedName>
        <fullName evidence="7">SCP domain-containing protein</fullName>
    </recommendedName>
</protein>
<keyword evidence="6" id="KW-1185">Reference proteome</keyword>
<organism evidence="5 6">
    <name type="scientific">Microbacterium nanhaiense</name>
    <dbReference type="NCBI Taxonomy" id="1301026"/>
    <lineage>
        <taxon>Bacteria</taxon>
        <taxon>Bacillati</taxon>
        <taxon>Actinomycetota</taxon>
        <taxon>Actinomycetes</taxon>
        <taxon>Micrococcales</taxon>
        <taxon>Microbacteriaceae</taxon>
        <taxon>Microbacterium</taxon>
    </lineage>
</organism>
<dbReference type="PANTHER" id="PTHR31157">
    <property type="entry name" value="SCP DOMAIN-CONTAINING PROTEIN"/>
    <property type="match status" value="1"/>
</dbReference>
<evidence type="ECO:0000259" key="3">
    <source>
        <dbReference type="Pfam" id="PF00188"/>
    </source>
</evidence>
<reference evidence="6" key="1">
    <citation type="journal article" date="2019" name="Int. J. Syst. Evol. Microbiol.">
        <title>The Global Catalogue of Microorganisms (GCM) 10K type strain sequencing project: providing services to taxonomists for standard genome sequencing and annotation.</title>
        <authorList>
            <consortium name="The Broad Institute Genomics Platform"/>
            <consortium name="The Broad Institute Genome Sequencing Center for Infectious Disease"/>
            <person name="Wu L."/>
            <person name="Ma J."/>
        </authorList>
    </citation>
    <scope>NUCLEOTIDE SEQUENCE [LARGE SCALE GENOMIC DNA]</scope>
    <source>
        <strain evidence="6">CGMCC 4.7181</strain>
    </source>
</reference>
<dbReference type="SUPFAM" id="SSF55797">
    <property type="entry name" value="PR-1-like"/>
    <property type="match status" value="1"/>
</dbReference>
<dbReference type="CDD" id="cd05379">
    <property type="entry name" value="CAP_bacterial"/>
    <property type="match status" value="1"/>
</dbReference>
<dbReference type="Pfam" id="PF00188">
    <property type="entry name" value="CAP"/>
    <property type="match status" value="1"/>
</dbReference>
<evidence type="ECO:0000259" key="4">
    <source>
        <dbReference type="Pfam" id="PF18885"/>
    </source>
</evidence>
<sequence length="467" mass="50381">MVFARARIHRALISVLVASVLVAGGATAAAAETPAGEPPPAEQVAARGGTAPFAANVELVKAQILVATNNARIRAGLRPVAPSPKLGSVAQNWANSYDQHGYEHNPRLLADAGGWDYGWTGGLYENMHLAPDGIRGVQGWLDSPAHRAHLLDPEVDRIGIGVAVAEDGRYFMVQEFSTGGSGRARDADPSMYTATSDPDDPRGGVSAITVPRDGVITIAGRVTDPSSPGSRITLRYAIHSTWASAKTAPDGSFSISIGPYATADDYEVQVLAENLGAGNRVTLWRGTATNRKSNAHHNKAHAEAVVPPALSAETGAKTVPVYRFWSSTFDNAHFYTVSRDEADALSSGDPNWRFEGEDFRVWAANDARCGDGKSPVYRFWSSTFESHFYTLSRREADTIRREDKNWSYEGVAFCAASAPSTATKPVYRFWSARFGKHFFTANAAEAEALRRGDKNWSYEGIALYAAK</sequence>
<evidence type="ECO:0000313" key="5">
    <source>
        <dbReference type="EMBL" id="GGO67429.1"/>
    </source>
</evidence>
<evidence type="ECO:0000256" key="2">
    <source>
        <dbReference type="SAM" id="SignalP"/>
    </source>
</evidence>
<evidence type="ECO:0000313" key="6">
    <source>
        <dbReference type="Proteomes" id="UP000638043"/>
    </source>
</evidence>
<dbReference type="Proteomes" id="UP000638043">
    <property type="component" value="Unassembled WGS sequence"/>
</dbReference>
<dbReference type="RefSeq" id="WP_188703145.1">
    <property type="nucleotide sequence ID" value="NZ_BMMQ01000013.1"/>
</dbReference>
<name>A0ABQ2N5G2_9MICO</name>
<feature type="domain" description="SCP" evidence="3">
    <location>
        <begin position="67"/>
        <end position="176"/>
    </location>
</feature>
<feature type="region of interest" description="Disordered" evidence="1">
    <location>
        <begin position="181"/>
        <end position="204"/>
    </location>
</feature>
<dbReference type="InterPro" id="IPR043708">
    <property type="entry name" value="DUF5648"/>
</dbReference>
<dbReference type="InterPro" id="IPR035940">
    <property type="entry name" value="CAP_sf"/>
</dbReference>
<dbReference type="InterPro" id="IPR014044">
    <property type="entry name" value="CAP_dom"/>
</dbReference>
<keyword evidence="2" id="KW-0732">Signal</keyword>
<feature type="chain" id="PRO_5046971217" description="SCP domain-containing protein" evidence="2">
    <location>
        <begin position="29"/>
        <end position="467"/>
    </location>
</feature>
<dbReference type="Pfam" id="PF18885">
    <property type="entry name" value="DUF5648"/>
    <property type="match status" value="1"/>
</dbReference>
<evidence type="ECO:0000256" key="1">
    <source>
        <dbReference type="SAM" id="MobiDB-lite"/>
    </source>
</evidence>
<feature type="signal peptide" evidence="2">
    <location>
        <begin position="1"/>
        <end position="28"/>
    </location>
</feature>
<evidence type="ECO:0008006" key="7">
    <source>
        <dbReference type="Google" id="ProtNLM"/>
    </source>
</evidence>
<dbReference type="Gene3D" id="3.40.33.10">
    <property type="entry name" value="CAP"/>
    <property type="match status" value="1"/>
</dbReference>
<accession>A0ABQ2N5G2</accession>
<feature type="domain" description="DUF5648" evidence="4">
    <location>
        <begin position="320"/>
        <end position="465"/>
    </location>
</feature>